<organism evidence="2 3">
    <name type="scientific">Collybia nuda</name>
    <dbReference type="NCBI Taxonomy" id="64659"/>
    <lineage>
        <taxon>Eukaryota</taxon>
        <taxon>Fungi</taxon>
        <taxon>Dikarya</taxon>
        <taxon>Basidiomycota</taxon>
        <taxon>Agaricomycotina</taxon>
        <taxon>Agaricomycetes</taxon>
        <taxon>Agaricomycetidae</taxon>
        <taxon>Agaricales</taxon>
        <taxon>Tricholomatineae</taxon>
        <taxon>Clitocybaceae</taxon>
        <taxon>Collybia</taxon>
    </lineage>
</organism>
<evidence type="ECO:0000313" key="2">
    <source>
        <dbReference type="EMBL" id="KAF9463287.1"/>
    </source>
</evidence>
<keyword evidence="3" id="KW-1185">Reference proteome</keyword>
<dbReference type="EMBL" id="MU150264">
    <property type="protein sequence ID" value="KAF9463287.1"/>
    <property type="molecule type" value="Genomic_DNA"/>
</dbReference>
<proteinExistence type="predicted"/>
<reference evidence="2" key="1">
    <citation type="submission" date="2020-11" db="EMBL/GenBank/DDBJ databases">
        <authorList>
            <consortium name="DOE Joint Genome Institute"/>
            <person name="Ahrendt S."/>
            <person name="Riley R."/>
            <person name="Andreopoulos W."/>
            <person name="Labutti K."/>
            <person name="Pangilinan J."/>
            <person name="Ruiz-Duenas F.J."/>
            <person name="Barrasa J.M."/>
            <person name="Sanchez-Garcia M."/>
            <person name="Camarero S."/>
            <person name="Miyauchi S."/>
            <person name="Serrano A."/>
            <person name="Linde D."/>
            <person name="Babiker R."/>
            <person name="Drula E."/>
            <person name="Ayuso-Fernandez I."/>
            <person name="Pacheco R."/>
            <person name="Padilla G."/>
            <person name="Ferreira P."/>
            <person name="Barriuso J."/>
            <person name="Kellner H."/>
            <person name="Castanera R."/>
            <person name="Alfaro M."/>
            <person name="Ramirez L."/>
            <person name="Pisabarro A.G."/>
            <person name="Kuo A."/>
            <person name="Tritt A."/>
            <person name="Lipzen A."/>
            <person name="He G."/>
            <person name="Yan M."/>
            <person name="Ng V."/>
            <person name="Cullen D."/>
            <person name="Martin F."/>
            <person name="Rosso M.-N."/>
            <person name="Henrissat B."/>
            <person name="Hibbett D."/>
            <person name="Martinez A.T."/>
            <person name="Grigoriev I.V."/>
        </authorList>
    </citation>
    <scope>NUCLEOTIDE SEQUENCE</scope>
    <source>
        <strain evidence="2">CBS 247.69</strain>
    </source>
</reference>
<dbReference type="Proteomes" id="UP000807353">
    <property type="component" value="Unassembled WGS sequence"/>
</dbReference>
<feature type="region of interest" description="Disordered" evidence="1">
    <location>
        <begin position="1"/>
        <end position="95"/>
    </location>
</feature>
<dbReference type="AlphaFoldDB" id="A0A9P5Y6W6"/>
<feature type="compositionally biased region" description="Polar residues" evidence="1">
    <location>
        <begin position="49"/>
        <end position="88"/>
    </location>
</feature>
<evidence type="ECO:0000313" key="3">
    <source>
        <dbReference type="Proteomes" id="UP000807353"/>
    </source>
</evidence>
<gene>
    <name evidence="2" type="ORF">BDZ94DRAFT_1259588</name>
</gene>
<name>A0A9P5Y6W6_9AGAR</name>
<evidence type="ECO:0000256" key="1">
    <source>
        <dbReference type="SAM" id="MobiDB-lite"/>
    </source>
</evidence>
<accession>A0A9P5Y6W6</accession>
<comment type="caution">
    <text evidence="2">The sequence shown here is derived from an EMBL/GenBank/DDBJ whole genome shotgun (WGS) entry which is preliminary data.</text>
</comment>
<feature type="compositionally biased region" description="Basic residues" evidence="1">
    <location>
        <begin position="35"/>
        <end position="45"/>
    </location>
</feature>
<protein>
    <submittedName>
        <fullName evidence="2">Uncharacterized protein</fullName>
    </submittedName>
</protein>
<sequence>MTGTWPKLKLAESELGKAPAPGRPESDSDEMQGHPKGKGKSHPRGHPANNENHLLSGLLNASASVTTTSPSMDSNNQQQPTAQGSSSAPYAPLAS</sequence>